<accession>A0A8C5YSU2</accession>
<dbReference type="InterPro" id="IPR013106">
    <property type="entry name" value="Ig_V-set"/>
</dbReference>
<dbReference type="GO" id="GO:0005886">
    <property type="term" value="C:plasma membrane"/>
    <property type="evidence" value="ECO:0007669"/>
    <property type="project" value="UniProtKB-ARBA"/>
</dbReference>
<dbReference type="GO" id="GO:0005576">
    <property type="term" value="C:extracellular region"/>
    <property type="evidence" value="ECO:0007669"/>
    <property type="project" value="UniProtKB-ARBA"/>
</dbReference>
<feature type="chain" id="PRO_5034862359" description="Ig-like domain-containing protein" evidence="5">
    <location>
        <begin position="22"/>
        <end position="114"/>
    </location>
</feature>
<organism evidence="7 8">
    <name type="scientific">Marmota marmota marmota</name>
    <name type="common">Alpine marmot</name>
    <dbReference type="NCBI Taxonomy" id="9994"/>
    <lineage>
        <taxon>Eukaryota</taxon>
        <taxon>Metazoa</taxon>
        <taxon>Chordata</taxon>
        <taxon>Craniata</taxon>
        <taxon>Vertebrata</taxon>
        <taxon>Euteleostomi</taxon>
        <taxon>Mammalia</taxon>
        <taxon>Eutheria</taxon>
        <taxon>Euarchontoglires</taxon>
        <taxon>Glires</taxon>
        <taxon>Rodentia</taxon>
        <taxon>Sciuromorpha</taxon>
        <taxon>Sciuridae</taxon>
        <taxon>Xerinae</taxon>
        <taxon>Marmotini</taxon>
        <taxon>Marmota</taxon>
    </lineage>
</organism>
<evidence type="ECO:0000256" key="4">
    <source>
        <dbReference type="ARBA" id="ARBA00043265"/>
    </source>
</evidence>
<dbReference type="GO" id="GO:0019814">
    <property type="term" value="C:immunoglobulin complex"/>
    <property type="evidence" value="ECO:0007669"/>
    <property type="project" value="UniProtKB-KW"/>
</dbReference>
<proteinExistence type="predicted"/>
<evidence type="ECO:0000256" key="5">
    <source>
        <dbReference type="SAM" id="SignalP"/>
    </source>
</evidence>
<evidence type="ECO:0000256" key="2">
    <source>
        <dbReference type="ARBA" id="ARBA00023130"/>
    </source>
</evidence>
<dbReference type="PROSITE" id="PS50835">
    <property type="entry name" value="IG_LIKE"/>
    <property type="match status" value="1"/>
</dbReference>
<dbReference type="FunFam" id="2.60.40.10:FF:000350">
    <property type="entry name" value="Immunoglobulin kappa chain variable 18-36"/>
    <property type="match status" value="1"/>
</dbReference>
<evidence type="ECO:0000256" key="3">
    <source>
        <dbReference type="ARBA" id="ARBA00023157"/>
    </source>
</evidence>
<keyword evidence="8" id="KW-1185">Reference proteome</keyword>
<dbReference type="InterPro" id="IPR036179">
    <property type="entry name" value="Ig-like_dom_sf"/>
</dbReference>
<reference evidence="7" key="2">
    <citation type="submission" date="2025-09" db="UniProtKB">
        <authorList>
            <consortium name="Ensembl"/>
        </authorList>
    </citation>
    <scope>IDENTIFICATION</scope>
</reference>
<dbReference type="InterPro" id="IPR007110">
    <property type="entry name" value="Ig-like_dom"/>
</dbReference>
<keyword evidence="2" id="KW-1064">Adaptive immunity</keyword>
<name>A0A8C5YSU2_MARMA</name>
<dbReference type="PANTHER" id="PTHR23267">
    <property type="entry name" value="IMMUNOGLOBULIN LIGHT CHAIN"/>
    <property type="match status" value="1"/>
</dbReference>
<dbReference type="Gene3D" id="2.60.40.10">
    <property type="entry name" value="Immunoglobulins"/>
    <property type="match status" value="1"/>
</dbReference>
<dbReference type="InterPro" id="IPR050150">
    <property type="entry name" value="IgV_Light_Chain"/>
</dbReference>
<dbReference type="SUPFAM" id="SSF48726">
    <property type="entry name" value="Immunoglobulin"/>
    <property type="match status" value="1"/>
</dbReference>
<dbReference type="Pfam" id="PF07686">
    <property type="entry name" value="V-set"/>
    <property type="match status" value="1"/>
</dbReference>
<dbReference type="Ensembl" id="ENSMMMT00000004102.1">
    <property type="protein sequence ID" value="ENSMMMP00000003612.1"/>
    <property type="gene ID" value="ENSMMMG00000003303.1"/>
</dbReference>
<keyword evidence="5" id="KW-0732">Signal</keyword>
<protein>
    <recommendedName>
        <fullName evidence="6">Ig-like domain-containing protein</fullName>
    </recommendedName>
</protein>
<dbReference type="GO" id="GO:0002250">
    <property type="term" value="P:adaptive immune response"/>
    <property type="evidence" value="ECO:0007669"/>
    <property type="project" value="UniProtKB-KW"/>
</dbReference>
<dbReference type="SMART" id="SM00406">
    <property type="entry name" value="IGv"/>
    <property type="match status" value="1"/>
</dbReference>
<feature type="signal peptide" evidence="5">
    <location>
        <begin position="1"/>
        <end position="21"/>
    </location>
</feature>
<reference evidence="7" key="1">
    <citation type="submission" date="2025-08" db="UniProtKB">
        <authorList>
            <consortium name="Ensembl"/>
        </authorList>
    </citation>
    <scope>IDENTIFICATION</scope>
</reference>
<evidence type="ECO:0000259" key="6">
    <source>
        <dbReference type="PROSITE" id="PS50835"/>
    </source>
</evidence>
<evidence type="ECO:0000313" key="7">
    <source>
        <dbReference type="Ensembl" id="ENSMMMP00000003612.1"/>
    </source>
</evidence>
<evidence type="ECO:0000313" key="8">
    <source>
        <dbReference type="Proteomes" id="UP000694407"/>
    </source>
</evidence>
<evidence type="ECO:0000256" key="1">
    <source>
        <dbReference type="ARBA" id="ARBA00022859"/>
    </source>
</evidence>
<dbReference type="Proteomes" id="UP000694407">
    <property type="component" value="Unplaced"/>
</dbReference>
<feature type="domain" description="Ig-like" evidence="6">
    <location>
        <begin position="16"/>
        <end position="114"/>
    </location>
</feature>
<dbReference type="InterPro" id="IPR013783">
    <property type="entry name" value="Ig-like_fold"/>
</dbReference>
<keyword evidence="4" id="KW-1280">Immunoglobulin</keyword>
<keyword evidence="3" id="KW-1015">Disulfide bond</keyword>
<keyword evidence="1" id="KW-0391">Immunity</keyword>
<sequence length="114" mass="12085">IPAPSQLLCVLLLWLPDFVLTQTPASVALSPGERATFTCRASQSVGSSLAWYQQKPGQALRRLIYGASSRVSGIPAWFSGSGSGTDYTLSISCLEPGDAAVYYCQESVVPPTQS</sequence>
<dbReference type="AlphaFoldDB" id="A0A8C5YSU2"/>
<dbReference type="GeneTree" id="ENSGT00940000154413"/>